<evidence type="ECO:0000256" key="2">
    <source>
        <dbReference type="ARBA" id="ARBA00021776"/>
    </source>
</evidence>
<dbReference type="EMBL" id="CAJPIN010000379">
    <property type="protein sequence ID" value="CAG2053434.1"/>
    <property type="molecule type" value="Genomic_DNA"/>
</dbReference>
<protein>
    <recommendedName>
        <fullName evidence="2">NADH dehydrogenase [ubiquinone] 1 alpha subcomplex assembly factor 3</fullName>
    </recommendedName>
</protein>
<gene>
    <name evidence="6" type="ORF">TPAB3V08_LOCUS489</name>
</gene>
<comment type="subcellular location">
    <subcellularLocation>
        <location evidence="1">Mitochondrion</location>
    </subcellularLocation>
</comment>
<proteinExistence type="inferred from homology"/>
<name>A0ABN7NF04_TIMPD</name>
<dbReference type="Pfam" id="PF04430">
    <property type="entry name" value="DUF498"/>
    <property type="match status" value="1"/>
</dbReference>
<evidence type="ECO:0000313" key="7">
    <source>
        <dbReference type="Proteomes" id="UP001153148"/>
    </source>
</evidence>
<comment type="similarity">
    <text evidence="4">Belongs to the NDUFAF3 family.</text>
</comment>
<dbReference type="Proteomes" id="UP001153148">
    <property type="component" value="Unassembled WGS sequence"/>
</dbReference>
<feature type="chain" id="PRO_5046254955" description="NADH dehydrogenase [ubiquinone] 1 alpha subcomplex assembly factor 3" evidence="5">
    <location>
        <begin position="22"/>
        <end position="212"/>
    </location>
</feature>
<evidence type="ECO:0000256" key="1">
    <source>
        <dbReference type="ARBA" id="ARBA00004173"/>
    </source>
</evidence>
<dbReference type="InterPro" id="IPR036748">
    <property type="entry name" value="MTH938-like_sf"/>
</dbReference>
<evidence type="ECO:0000313" key="6">
    <source>
        <dbReference type="EMBL" id="CAG2053434.1"/>
    </source>
</evidence>
<dbReference type="SUPFAM" id="SSF64076">
    <property type="entry name" value="MTH938-like"/>
    <property type="match status" value="1"/>
</dbReference>
<dbReference type="PANTHER" id="PTHR21192">
    <property type="entry name" value="NUCLEAR PROTEIN E3-3"/>
    <property type="match status" value="1"/>
</dbReference>
<evidence type="ECO:0000256" key="4">
    <source>
        <dbReference type="ARBA" id="ARBA00049984"/>
    </source>
</evidence>
<dbReference type="Gene3D" id="3.40.1230.10">
    <property type="entry name" value="MTH938-like"/>
    <property type="match status" value="1"/>
</dbReference>
<dbReference type="PANTHER" id="PTHR21192:SF2">
    <property type="entry name" value="NADH DEHYDROGENASE [UBIQUINONE] 1 ALPHA SUBCOMPLEX ASSEMBLY FACTOR 3"/>
    <property type="match status" value="1"/>
</dbReference>
<sequence length="212" mass="23462">MEKRSALRLGMKLFRELLANALVVLSPTAEDGEIEVRISVGGSPACIRHTSYDSDGKTTVTILNKELELGLMVDSYSQAGFRLNNGMNIIGPMVIFPRSVLSWNVSGPEDINTDSLSLFFVLEPKIDILVLGIGDASFGRDLWRNIHNVMSKYKINVEILPTEQACATFNFLCSEGRYTAAGLIPPIKMSFTDDDVVRTKLKNNSLYGRDLI</sequence>
<evidence type="ECO:0000256" key="3">
    <source>
        <dbReference type="ARBA" id="ARBA00023128"/>
    </source>
</evidence>
<feature type="signal peptide" evidence="5">
    <location>
        <begin position="1"/>
        <end position="21"/>
    </location>
</feature>
<dbReference type="InterPro" id="IPR007523">
    <property type="entry name" value="NDUFAF3/AAMDC"/>
</dbReference>
<comment type="caution">
    <text evidence="6">The sequence shown here is derived from an EMBL/GenBank/DDBJ whole genome shotgun (WGS) entry which is preliminary data.</text>
</comment>
<keyword evidence="3" id="KW-0496">Mitochondrion</keyword>
<accession>A0ABN7NF04</accession>
<dbReference type="CDD" id="cd05125">
    <property type="entry name" value="Mth938_2P1-like"/>
    <property type="match status" value="1"/>
</dbReference>
<organism evidence="6 7">
    <name type="scientific">Timema podura</name>
    <name type="common">Walking stick</name>
    <dbReference type="NCBI Taxonomy" id="61482"/>
    <lineage>
        <taxon>Eukaryota</taxon>
        <taxon>Metazoa</taxon>
        <taxon>Ecdysozoa</taxon>
        <taxon>Arthropoda</taxon>
        <taxon>Hexapoda</taxon>
        <taxon>Insecta</taxon>
        <taxon>Pterygota</taxon>
        <taxon>Neoptera</taxon>
        <taxon>Polyneoptera</taxon>
        <taxon>Phasmatodea</taxon>
        <taxon>Timematodea</taxon>
        <taxon>Timematoidea</taxon>
        <taxon>Timematidae</taxon>
        <taxon>Timema</taxon>
    </lineage>
</organism>
<reference evidence="6" key="1">
    <citation type="submission" date="2021-03" db="EMBL/GenBank/DDBJ databases">
        <authorList>
            <person name="Tran Van P."/>
        </authorList>
    </citation>
    <scope>NUCLEOTIDE SEQUENCE</scope>
</reference>
<dbReference type="InterPro" id="IPR034095">
    <property type="entry name" value="NDUF3"/>
</dbReference>
<keyword evidence="7" id="KW-1185">Reference proteome</keyword>
<keyword evidence="5" id="KW-0732">Signal</keyword>
<evidence type="ECO:0000256" key="5">
    <source>
        <dbReference type="SAM" id="SignalP"/>
    </source>
</evidence>